<evidence type="ECO:0000256" key="3">
    <source>
        <dbReference type="SAM" id="MobiDB-lite"/>
    </source>
</evidence>
<dbReference type="Pfam" id="PF00440">
    <property type="entry name" value="TetR_N"/>
    <property type="match status" value="1"/>
</dbReference>
<gene>
    <name evidence="5" type="ORF">CYJ10_10195</name>
</gene>
<evidence type="ECO:0000313" key="6">
    <source>
        <dbReference type="Proteomes" id="UP000234341"/>
    </source>
</evidence>
<name>A0A2N5CEX8_9BURK</name>
<dbReference type="Proteomes" id="UP000234341">
    <property type="component" value="Unassembled WGS sequence"/>
</dbReference>
<dbReference type="PRINTS" id="PR00455">
    <property type="entry name" value="HTHTETR"/>
</dbReference>
<dbReference type="PANTHER" id="PTHR30055">
    <property type="entry name" value="HTH-TYPE TRANSCRIPTIONAL REGULATOR RUTR"/>
    <property type="match status" value="1"/>
</dbReference>
<dbReference type="InterPro" id="IPR050109">
    <property type="entry name" value="HTH-type_TetR-like_transc_reg"/>
</dbReference>
<dbReference type="SUPFAM" id="SSF46689">
    <property type="entry name" value="Homeodomain-like"/>
    <property type="match status" value="1"/>
</dbReference>
<evidence type="ECO:0000259" key="4">
    <source>
        <dbReference type="PROSITE" id="PS50977"/>
    </source>
</evidence>
<protein>
    <submittedName>
        <fullName evidence="5">TetR family transcriptional regulator</fullName>
    </submittedName>
</protein>
<dbReference type="OrthoDB" id="9816320at2"/>
<dbReference type="Gene3D" id="1.10.357.10">
    <property type="entry name" value="Tetracycline Repressor, domain 2"/>
    <property type="match status" value="1"/>
</dbReference>
<feature type="DNA-binding region" description="H-T-H motif" evidence="2">
    <location>
        <begin position="45"/>
        <end position="64"/>
    </location>
</feature>
<evidence type="ECO:0000256" key="1">
    <source>
        <dbReference type="ARBA" id="ARBA00023125"/>
    </source>
</evidence>
<dbReference type="InterPro" id="IPR009057">
    <property type="entry name" value="Homeodomain-like_sf"/>
</dbReference>
<keyword evidence="1 2" id="KW-0238">DNA-binding</keyword>
<proteinExistence type="predicted"/>
<accession>A0A2N5CEX8</accession>
<evidence type="ECO:0000313" key="5">
    <source>
        <dbReference type="EMBL" id="PLQ00799.1"/>
    </source>
</evidence>
<dbReference type="GO" id="GO:0003700">
    <property type="term" value="F:DNA-binding transcription factor activity"/>
    <property type="evidence" value="ECO:0007669"/>
    <property type="project" value="TreeGrafter"/>
</dbReference>
<feature type="domain" description="HTH tetR-type" evidence="4">
    <location>
        <begin position="22"/>
        <end position="82"/>
    </location>
</feature>
<dbReference type="AlphaFoldDB" id="A0A2N5CEX8"/>
<organism evidence="5 6">
    <name type="scientific">Cupriavidus pauculus</name>
    <dbReference type="NCBI Taxonomy" id="82633"/>
    <lineage>
        <taxon>Bacteria</taxon>
        <taxon>Pseudomonadati</taxon>
        <taxon>Pseudomonadota</taxon>
        <taxon>Betaproteobacteria</taxon>
        <taxon>Burkholderiales</taxon>
        <taxon>Burkholderiaceae</taxon>
        <taxon>Cupriavidus</taxon>
    </lineage>
</organism>
<evidence type="ECO:0000256" key="2">
    <source>
        <dbReference type="PROSITE-ProRule" id="PRU00335"/>
    </source>
</evidence>
<dbReference type="EMBL" id="PJRP01000003">
    <property type="protein sequence ID" value="PLQ00799.1"/>
    <property type="molecule type" value="Genomic_DNA"/>
</dbReference>
<dbReference type="PANTHER" id="PTHR30055:SF226">
    <property type="entry name" value="HTH-TYPE TRANSCRIPTIONAL REGULATOR PKSA"/>
    <property type="match status" value="1"/>
</dbReference>
<dbReference type="InterPro" id="IPR001647">
    <property type="entry name" value="HTH_TetR"/>
</dbReference>
<feature type="region of interest" description="Disordered" evidence="3">
    <location>
        <begin position="1"/>
        <end position="20"/>
    </location>
</feature>
<reference evidence="5 6" key="1">
    <citation type="submission" date="2017-12" db="EMBL/GenBank/DDBJ databases">
        <title>Genome sequence of the active heterotrophic nitrifier-denitrifier, Cupriavidus pauculus UM1.</title>
        <authorList>
            <person name="Putonti C."/>
            <person name="Castignetti D."/>
        </authorList>
    </citation>
    <scope>NUCLEOTIDE SEQUENCE [LARGE SCALE GENOMIC DNA]</scope>
    <source>
        <strain evidence="5 6">UM1</strain>
    </source>
</reference>
<comment type="caution">
    <text evidence="5">The sequence shown here is derived from an EMBL/GenBank/DDBJ whole genome shotgun (WGS) entry which is preliminary data.</text>
</comment>
<sequence length="205" mass="22391">MPQSKPSAPLRPRKTPRQARAGETVAAIVEAAAQVLEAGGVEGFNTNAVADRAGVSIGSLYQYFPGKDALTVALIQRETQRFRDDMAFALTRRGGRAALEYLLGACVRQQLQRPMLAKLLDIEEARPALRDEVDSAELQALFTTIVGRVVPDPAQVEMVAGDLFAMIRGMVDAAGERGERDIESLEHRLRAAIFGYLARVGKRRM</sequence>
<dbReference type="RefSeq" id="WP_101681365.1">
    <property type="nucleotide sequence ID" value="NZ_PJRP01000003.1"/>
</dbReference>
<dbReference type="PROSITE" id="PS50977">
    <property type="entry name" value="HTH_TETR_2"/>
    <property type="match status" value="1"/>
</dbReference>
<dbReference type="GO" id="GO:0000976">
    <property type="term" value="F:transcription cis-regulatory region binding"/>
    <property type="evidence" value="ECO:0007669"/>
    <property type="project" value="TreeGrafter"/>
</dbReference>